<protein>
    <submittedName>
        <fullName evidence="2">Lysylphosphatidylglycerol synthetase-like protein (DUF2156 family)</fullName>
    </submittedName>
</protein>
<sequence>MTRTRPLTLIAAALLGVAAAFALDTVLAMRGLAVVVPPISLAVALVLIGAVLVALAWPVRRAATGERRIDPFYALRVVVLAQASALAGALLAGASAGILLYLVTRTVVPLGSSLAAGGTVVAAVLLLIAALVAEHWCALPPDDPTEEAAP</sequence>
<feature type="transmembrane region" description="Helical" evidence="1">
    <location>
        <begin position="77"/>
        <end position="102"/>
    </location>
</feature>
<dbReference type="Pfam" id="PF11377">
    <property type="entry name" value="DUF3180"/>
    <property type="match status" value="1"/>
</dbReference>
<keyword evidence="1" id="KW-1133">Transmembrane helix</keyword>
<reference evidence="2 3" key="1">
    <citation type="submission" date="2020-08" db="EMBL/GenBank/DDBJ databases">
        <title>Sequencing the genomes of 1000 actinobacteria strains.</title>
        <authorList>
            <person name="Klenk H.-P."/>
        </authorList>
    </citation>
    <scope>NUCLEOTIDE SEQUENCE [LARGE SCALE GENOMIC DNA]</scope>
    <source>
        <strain evidence="2 3">DSM 23889</strain>
    </source>
</reference>
<gene>
    <name evidence="2" type="ORF">BJ959_001719</name>
</gene>
<proteinExistence type="predicted"/>
<keyword evidence="1" id="KW-0812">Transmembrane</keyword>
<dbReference type="AlphaFoldDB" id="A0A840X6P8"/>
<keyword evidence="3" id="KW-1185">Reference proteome</keyword>
<dbReference type="InterPro" id="IPR021517">
    <property type="entry name" value="DUF3180"/>
</dbReference>
<evidence type="ECO:0000256" key="1">
    <source>
        <dbReference type="SAM" id="Phobius"/>
    </source>
</evidence>
<name>A0A840X6P8_9MICO</name>
<evidence type="ECO:0000313" key="2">
    <source>
        <dbReference type="EMBL" id="MBB5618223.1"/>
    </source>
</evidence>
<dbReference type="RefSeq" id="WP_153982038.1">
    <property type="nucleotide sequence ID" value="NZ_BAAANZ010000004.1"/>
</dbReference>
<evidence type="ECO:0000313" key="3">
    <source>
        <dbReference type="Proteomes" id="UP000552883"/>
    </source>
</evidence>
<accession>A0A840X6P8</accession>
<dbReference type="Proteomes" id="UP000552883">
    <property type="component" value="Unassembled WGS sequence"/>
</dbReference>
<keyword evidence="1" id="KW-0472">Membrane</keyword>
<dbReference type="EMBL" id="JACHBS010000001">
    <property type="protein sequence ID" value="MBB5618223.1"/>
    <property type="molecule type" value="Genomic_DNA"/>
</dbReference>
<feature type="transmembrane region" description="Helical" evidence="1">
    <location>
        <begin position="32"/>
        <end position="57"/>
    </location>
</feature>
<comment type="caution">
    <text evidence="2">The sequence shown here is derived from an EMBL/GenBank/DDBJ whole genome shotgun (WGS) entry which is preliminary data.</text>
</comment>
<organism evidence="2 3">
    <name type="scientific">Microcella frigidaquae</name>
    <dbReference type="NCBI Taxonomy" id="424758"/>
    <lineage>
        <taxon>Bacteria</taxon>
        <taxon>Bacillati</taxon>
        <taxon>Actinomycetota</taxon>
        <taxon>Actinomycetes</taxon>
        <taxon>Micrococcales</taxon>
        <taxon>Microbacteriaceae</taxon>
        <taxon>Microcella</taxon>
    </lineage>
</organism>
<feature type="transmembrane region" description="Helical" evidence="1">
    <location>
        <begin position="114"/>
        <end position="133"/>
    </location>
</feature>